<reference evidence="2 3" key="1">
    <citation type="submission" date="2017-02" db="EMBL/GenBank/DDBJ databases">
        <authorList>
            <person name="Peterson S.W."/>
        </authorList>
    </citation>
    <scope>NUCLEOTIDE SEQUENCE [LARGE SCALE GENOMIC DNA]</scope>
    <source>
        <strain evidence="2 3">M1</strain>
    </source>
</reference>
<feature type="domain" description="NTP pyrophosphohydrolase MazG-like" evidence="1">
    <location>
        <begin position="53"/>
        <end position="135"/>
    </location>
</feature>
<organism evidence="2 3">
    <name type="scientific">Maledivibacter halophilus</name>
    <dbReference type="NCBI Taxonomy" id="36842"/>
    <lineage>
        <taxon>Bacteria</taxon>
        <taxon>Bacillati</taxon>
        <taxon>Bacillota</taxon>
        <taxon>Clostridia</taxon>
        <taxon>Peptostreptococcales</taxon>
        <taxon>Caminicellaceae</taxon>
        <taxon>Maledivibacter</taxon>
    </lineage>
</organism>
<dbReference type="OrthoDB" id="2376061at2"/>
<proteinExistence type="predicted"/>
<keyword evidence="2" id="KW-0378">Hydrolase</keyword>
<evidence type="ECO:0000313" key="2">
    <source>
        <dbReference type="EMBL" id="SKC88001.1"/>
    </source>
</evidence>
<dbReference type="InterPro" id="IPR044548">
    <property type="entry name" value="AF0060_NTP-PPase_MazG-like"/>
</dbReference>
<dbReference type="Pfam" id="PF03819">
    <property type="entry name" value="MazG"/>
    <property type="match status" value="1"/>
</dbReference>
<dbReference type="GO" id="GO:0016787">
    <property type="term" value="F:hydrolase activity"/>
    <property type="evidence" value="ECO:0007669"/>
    <property type="project" value="UniProtKB-KW"/>
</dbReference>
<evidence type="ECO:0000313" key="3">
    <source>
        <dbReference type="Proteomes" id="UP000190285"/>
    </source>
</evidence>
<dbReference type="CDD" id="cd11533">
    <property type="entry name" value="NTP-PPase_Af0060_like"/>
    <property type="match status" value="1"/>
</dbReference>
<dbReference type="AlphaFoldDB" id="A0A1T5MID0"/>
<name>A0A1T5MID0_9FIRM</name>
<keyword evidence="3" id="KW-1185">Reference proteome</keyword>
<dbReference type="Proteomes" id="UP000190285">
    <property type="component" value="Unassembled WGS sequence"/>
</dbReference>
<dbReference type="SUPFAM" id="SSF101386">
    <property type="entry name" value="all-alpha NTP pyrophosphatases"/>
    <property type="match status" value="1"/>
</dbReference>
<protein>
    <submittedName>
        <fullName evidence="2">MazG nucleotide pyrophosphohydrolase domain-containing protein</fullName>
    </submittedName>
</protein>
<gene>
    <name evidence="2" type="ORF">SAMN02194393_04802</name>
</gene>
<accession>A0A1T5MID0</accession>
<dbReference type="RefSeq" id="WP_079495331.1">
    <property type="nucleotide sequence ID" value="NZ_FUZT01000016.1"/>
</dbReference>
<dbReference type="EMBL" id="FUZT01000016">
    <property type="protein sequence ID" value="SKC88001.1"/>
    <property type="molecule type" value="Genomic_DNA"/>
</dbReference>
<sequence length="142" mass="16471">MKAEYLELVEELEELNVSPEEIKEYLKEKRKNRFSDVKLKTISLPYLNSISPTIESTALKLSEEQGELCRAIGKFRGMNGERDGIKLSEDEAYREITKELLDVAQTAITMILVLEKQYEIDVEKYVNEHIEKLINKGYVEVL</sequence>
<dbReference type="STRING" id="36842.SAMN02194393_04802"/>
<dbReference type="InterPro" id="IPR004518">
    <property type="entry name" value="MazG-like_dom"/>
</dbReference>
<evidence type="ECO:0000259" key="1">
    <source>
        <dbReference type="Pfam" id="PF03819"/>
    </source>
</evidence>
<dbReference type="Gene3D" id="1.10.287.1080">
    <property type="entry name" value="MazG-like"/>
    <property type="match status" value="1"/>
</dbReference>